<feature type="transmembrane region" description="Helical" evidence="13">
    <location>
        <begin position="138"/>
        <end position="160"/>
    </location>
</feature>
<sequence length="311" mass="35375">MRKYILKRILIALPMMLAVSFIAFVLINLIPADPAEVALRVNEIIPTEEAIAGMREELGLNRPYFQRYLTWLWDVLHLDFGNSYVHKDRRVIDEIARNLPATLKLAAASLWIVILVSIPLGILCAVFKDSIFDRTVRIFIFVATAMPNYWMGILLIWLFAVKLDLLPTGGNKESGAIILPAVTLSLTYISTYVRLIRTNILENMTENYVFYARIRGLKERNIILKHVLRNSLQSSITALGMSIVQLVAGTVVIENIFSWPGIGRLCISAIFNRDYPVIQAYILMMGMLFICCNLIVDILHHNLDPRLREGM</sequence>
<feature type="transmembrane region" description="Helical" evidence="13">
    <location>
        <begin position="9"/>
        <end position="30"/>
    </location>
</feature>
<feature type="transmembrane region" description="Helical" evidence="13">
    <location>
        <begin position="105"/>
        <end position="126"/>
    </location>
</feature>
<dbReference type="InterPro" id="IPR050036">
    <property type="entry name" value="CntB"/>
</dbReference>
<keyword evidence="7" id="KW-0406">Ion transport</keyword>
<dbReference type="KEGG" id="gfe:Gferi_08130"/>
<dbReference type="InterPro" id="IPR050045">
    <property type="entry name" value="Opp2B"/>
</dbReference>
<accession>A0A1D8GF59</accession>
<keyword evidence="9 13" id="KW-0472">Membrane</keyword>
<proteinExistence type="inferred from homology"/>
<keyword evidence="3" id="KW-1003">Cell membrane</keyword>
<dbReference type="Pfam" id="PF19300">
    <property type="entry name" value="BPD_transp_1_N"/>
    <property type="match status" value="1"/>
</dbReference>
<dbReference type="InterPro" id="IPR000515">
    <property type="entry name" value="MetI-like"/>
</dbReference>
<dbReference type="NCBIfam" id="NF045470">
    <property type="entry name" value="Opp2B"/>
    <property type="match status" value="1"/>
</dbReference>
<dbReference type="PANTHER" id="PTHR43163:SF6">
    <property type="entry name" value="DIPEPTIDE TRANSPORT SYSTEM PERMEASE PROTEIN DPPB-RELATED"/>
    <property type="match status" value="1"/>
</dbReference>
<feature type="transmembrane region" description="Helical" evidence="13">
    <location>
        <begin position="175"/>
        <end position="195"/>
    </location>
</feature>
<evidence type="ECO:0000256" key="5">
    <source>
        <dbReference type="ARBA" id="ARBA00022692"/>
    </source>
</evidence>
<dbReference type="GO" id="GO:0015099">
    <property type="term" value="F:nickel cation transmembrane transporter activity"/>
    <property type="evidence" value="ECO:0007669"/>
    <property type="project" value="InterPro"/>
</dbReference>
<dbReference type="InterPro" id="IPR014156">
    <property type="entry name" value="Nickel_NikB"/>
</dbReference>
<name>A0A1D8GF59_9FIRM</name>
<evidence type="ECO:0000256" key="4">
    <source>
        <dbReference type="ARBA" id="ARBA00022596"/>
    </source>
</evidence>
<dbReference type="GO" id="GO:0005886">
    <property type="term" value="C:plasma membrane"/>
    <property type="evidence" value="ECO:0007669"/>
    <property type="project" value="UniProtKB-SubCell"/>
</dbReference>
<dbReference type="AlphaFoldDB" id="A0A1D8GF59"/>
<keyword evidence="4" id="KW-0533">Nickel</keyword>
<dbReference type="Pfam" id="PF00528">
    <property type="entry name" value="BPD_transp_1"/>
    <property type="match status" value="1"/>
</dbReference>
<dbReference type="NCBIfam" id="TIGR02789">
    <property type="entry name" value="nickel_nikB"/>
    <property type="match status" value="1"/>
</dbReference>
<keyword evidence="8" id="KW-0921">Nickel transport</keyword>
<gene>
    <name evidence="15" type="ORF">Gferi_08130</name>
</gene>
<reference evidence="15 16" key="1">
    <citation type="submission" date="2016-09" db="EMBL/GenBank/DDBJ databases">
        <title>Genomic analysis reveals versatility of anaerobic energy metabolism of Geosporobacter ferrireducens IRF9 of phylum Firmicutes.</title>
        <authorList>
            <person name="Kim S.-J."/>
        </authorList>
    </citation>
    <scope>NUCLEOTIDE SEQUENCE [LARGE SCALE GENOMIC DNA]</scope>
    <source>
        <strain evidence="15 16">IRF9</strain>
    </source>
</reference>
<protein>
    <recommendedName>
        <fullName evidence="12">Nickel import system permease protein NikB</fullName>
    </recommendedName>
</protein>
<dbReference type="OrthoDB" id="9773221at2"/>
<dbReference type="RefSeq" id="WP_069975340.1">
    <property type="nucleotide sequence ID" value="NZ_CP017269.1"/>
</dbReference>
<dbReference type="Proteomes" id="UP000095743">
    <property type="component" value="Chromosome"/>
</dbReference>
<evidence type="ECO:0000256" key="1">
    <source>
        <dbReference type="ARBA" id="ARBA00004651"/>
    </source>
</evidence>
<keyword evidence="16" id="KW-1185">Reference proteome</keyword>
<keyword evidence="6 13" id="KW-1133">Transmembrane helix</keyword>
<evidence type="ECO:0000313" key="16">
    <source>
        <dbReference type="Proteomes" id="UP000095743"/>
    </source>
</evidence>
<comment type="subunit">
    <text evidence="11">The complex is composed of two ATP-binding proteins (NikD and NikE), two transmembrane proteins (NikB and NikC) and a solute-binding protein (NikA).</text>
</comment>
<organism evidence="15 16">
    <name type="scientific">Geosporobacter ferrireducens</name>
    <dbReference type="NCBI Taxonomy" id="1424294"/>
    <lineage>
        <taxon>Bacteria</taxon>
        <taxon>Bacillati</taxon>
        <taxon>Bacillota</taxon>
        <taxon>Clostridia</taxon>
        <taxon>Peptostreptococcales</taxon>
        <taxon>Thermotaleaceae</taxon>
        <taxon>Geosporobacter</taxon>
    </lineage>
</organism>
<evidence type="ECO:0000313" key="15">
    <source>
        <dbReference type="EMBL" id="AOT69546.1"/>
    </source>
</evidence>
<evidence type="ECO:0000256" key="8">
    <source>
        <dbReference type="ARBA" id="ARBA00023112"/>
    </source>
</evidence>
<evidence type="ECO:0000256" key="9">
    <source>
        <dbReference type="ARBA" id="ARBA00023136"/>
    </source>
</evidence>
<evidence type="ECO:0000256" key="3">
    <source>
        <dbReference type="ARBA" id="ARBA00022475"/>
    </source>
</evidence>
<comment type="subcellular location">
    <subcellularLocation>
        <location evidence="1 13">Cell membrane</location>
        <topology evidence="1 13">Multi-pass membrane protein</topology>
    </subcellularLocation>
</comment>
<dbReference type="GO" id="GO:0071916">
    <property type="term" value="F:dipeptide transmembrane transporter activity"/>
    <property type="evidence" value="ECO:0007669"/>
    <property type="project" value="TreeGrafter"/>
</dbReference>
<keyword evidence="5 13" id="KW-0812">Transmembrane</keyword>
<dbReference type="EMBL" id="CP017269">
    <property type="protein sequence ID" value="AOT69546.1"/>
    <property type="molecule type" value="Genomic_DNA"/>
</dbReference>
<dbReference type="InterPro" id="IPR045621">
    <property type="entry name" value="BPD_transp_1_N"/>
</dbReference>
<evidence type="ECO:0000256" key="12">
    <source>
        <dbReference type="ARBA" id="ARBA00044774"/>
    </source>
</evidence>
<dbReference type="PROSITE" id="PS50928">
    <property type="entry name" value="ABC_TM1"/>
    <property type="match status" value="1"/>
</dbReference>
<dbReference type="InterPro" id="IPR035906">
    <property type="entry name" value="MetI-like_sf"/>
</dbReference>
<dbReference type="STRING" id="1424294.Gferi_08130"/>
<evidence type="ECO:0000256" key="2">
    <source>
        <dbReference type="ARBA" id="ARBA00022448"/>
    </source>
</evidence>
<evidence type="ECO:0000256" key="10">
    <source>
        <dbReference type="ARBA" id="ARBA00024202"/>
    </source>
</evidence>
<keyword evidence="2 13" id="KW-0813">Transport</keyword>
<evidence type="ECO:0000256" key="11">
    <source>
        <dbReference type="ARBA" id="ARBA00038669"/>
    </source>
</evidence>
<evidence type="ECO:0000256" key="7">
    <source>
        <dbReference type="ARBA" id="ARBA00023065"/>
    </source>
</evidence>
<evidence type="ECO:0000256" key="13">
    <source>
        <dbReference type="RuleBase" id="RU363032"/>
    </source>
</evidence>
<dbReference type="NCBIfam" id="NF045469">
    <property type="entry name" value="Opp1B"/>
    <property type="match status" value="1"/>
</dbReference>
<feature type="transmembrane region" description="Helical" evidence="13">
    <location>
        <begin position="236"/>
        <end position="257"/>
    </location>
</feature>
<feature type="transmembrane region" description="Helical" evidence="13">
    <location>
        <begin position="277"/>
        <end position="299"/>
    </location>
</feature>
<evidence type="ECO:0000259" key="14">
    <source>
        <dbReference type="PROSITE" id="PS50928"/>
    </source>
</evidence>
<dbReference type="CDD" id="cd06261">
    <property type="entry name" value="TM_PBP2"/>
    <property type="match status" value="1"/>
</dbReference>
<dbReference type="SUPFAM" id="SSF161098">
    <property type="entry name" value="MetI-like"/>
    <property type="match status" value="1"/>
</dbReference>
<feature type="domain" description="ABC transmembrane type-1" evidence="14">
    <location>
        <begin position="99"/>
        <end position="300"/>
    </location>
</feature>
<evidence type="ECO:0000256" key="6">
    <source>
        <dbReference type="ARBA" id="ARBA00022989"/>
    </source>
</evidence>
<dbReference type="Gene3D" id="1.10.3720.10">
    <property type="entry name" value="MetI-like"/>
    <property type="match status" value="1"/>
</dbReference>
<comment type="similarity">
    <text evidence="10">Belongs to the binding-protein-dependent transport system permease family. OppBC subfamily.</text>
</comment>
<dbReference type="PANTHER" id="PTHR43163">
    <property type="entry name" value="DIPEPTIDE TRANSPORT SYSTEM PERMEASE PROTEIN DPPB-RELATED"/>
    <property type="match status" value="1"/>
</dbReference>